<keyword evidence="4" id="KW-0862">Zinc</keyword>
<evidence type="ECO:0000256" key="2">
    <source>
        <dbReference type="ARBA" id="ARBA00022723"/>
    </source>
</evidence>
<keyword evidence="1" id="KW-0645">Protease</keyword>
<evidence type="ECO:0000256" key="3">
    <source>
        <dbReference type="ARBA" id="ARBA00022801"/>
    </source>
</evidence>
<keyword evidence="5" id="KW-0482">Metalloprotease</keyword>
<feature type="domain" description="MPN" evidence="6">
    <location>
        <begin position="16"/>
        <end position="138"/>
    </location>
</feature>
<dbReference type="Pfam" id="PF04002">
    <property type="entry name" value="RadC"/>
    <property type="match status" value="1"/>
</dbReference>
<reference evidence="7" key="1">
    <citation type="submission" date="2020-12" db="EMBL/GenBank/DDBJ databases">
        <title>Desulfobium dissulfuricans gen. nov., sp. nov., a novel mesophilic, sulfate-reducing bacterium isolated from a deep-sea hydrothermal vent.</title>
        <authorList>
            <person name="Hashimoto Y."/>
            <person name="Tame A."/>
            <person name="Sawayama S."/>
            <person name="Miyazaki J."/>
            <person name="Takai K."/>
            <person name="Nakagawa S."/>
        </authorList>
    </citation>
    <scope>NUCLEOTIDE SEQUENCE</scope>
    <source>
        <strain evidence="7">GF1</strain>
    </source>
</reference>
<accession>A0A915U0N0</accession>
<gene>
    <name evidence="7" type="ORF">GF1_16840</name>
</gene>
<dbReference type="InterPro" id="IPR020891">
    <property type="entry name" value="UPF0758_CS"/>
</dbReference>
<keyword evidence="8" id="KW-1185">Reference proteome</keyword>
<dbReference type="EMBL" id="AP024233">
    <property type="protein sequence ID" value="BCO09308.1"/>
    <property type="molecule type" value="Genomic_DNA"/>
</dbReference>
<dbReference type="GO" id="GO:0046872">
    <property type="term" value="F:metal ion binding"/>
    <property type="evidence" value="ECO:0007669"/>
    <property type="project" value="UniProtKB-KW"/>
</dbReference>
<dbReference type="KEGG" id="ddu:GF1_16840"/>
<dbReference type="PROSITE" id="PS50249">
    <property type="entry name" value="MPN"/>
    <property type="match status" value="1"/>
</dbReference>
<dbReference type="GO" id="GO:0008237">
    <property type="term" value="F:metallopeptidase activity"/>
    <property type="evidence" value="ECO:0007669"/>
    <property type="project" value="UniProtKB-KW"/>
</dbReference>
<keyword evidence="2" id="KW-0479">Metal-binding</keyword>
<dbReference type="CDD" id="cd08071">
    <property type="entry name" value="MPN_DUF2466"/>
    <property type="match status" value="1"/>
</dbReference>
<dbReference type="PROSITE" id="PS01302">
    <property type="entry name" value="UPF0758"/>
    <property type="match status" value="1"/>
</dbReference>
<proteinExistence type="predicted"/>
<evidence type="ECO:0000313" key="8">
    <source>
        <dbReference type="Proteomes" id="UP001063350"/>
    </source>
</evidence>
<dbReference type="Gene3D" id="3.40.140.10">
    <property type="entry name" value="Cytidine Deaminase, domain 2"/>
    <property type="match status" value="1"/>
</dbReference>
<keyword evidence="3" id="KW-0378">Hydrolase</keyword>
<dbReference type="Proteomes" id="UP001063350">
    <property type="component" value="Chromosome"/>
</dbReference>
<dbReference type="NCBIfam" id="TIGR00608">
    <property type="entry name" value="radc"/>
    <property type="match status" value="1"/>
</dbReference>
<evidence type="ECO:0000256" key="5">
    <source>
        <dbReference type="ARBA" id="ARBA00023049"/>
    </source>
</evidence>
<name>A0A915U0N0_9BACT</name>
<dbReference type="InterPro" id="IPR025657">
    <property type="entry name" value="RadC_JAB"/>
</dbReference>
<evidence type="ECO:0000256" key="4">
    <source>
        <dbReference type="ARBA" id="ARBA00022833"/>
    </source>
</evidence>
<protein>
    <submittedName>
        <fullName evidence="7">UPF0758 protein</fullName>
    </submittedName>
</protein>
<dbReference type="PANTHER" id="PTHR30471:SF3">
    <property type="entry name" value="UPF0758 PROTEIN YEES-RELATED"/>
    <property type="match status" value="1"/>
</dbReference>
<evidence type="ECO:0000313" key="7">
    <source>
        <dbReference type="EMBL" id="BCO09308.1"/>
    </source>
</evidence>
<evidence type="ECO:0000256" key="1">
    <source>
        <dbReference type="ARBA" id="ARBA00022670"/>
    </source>
</evidence>
<organism evidence="7 8">
    <name type="scientific">Desulfolithobacter dissulfuricans</name>
    <dbReference type="NCBI Taxonomy" id="2795293"/>
    <lineage>
        <taxon>Bacteria</taxon>
        <taxon>Pseudomonadati</taxon>
        <taxon>Thermodesulfobacteriota</taxon>
        <taxon>Desulfobulbia</taxon>
        <taxon>Desulfobulbales</taxon>
        <taxon>Desulfobulbaceae</taxon>
        <taxon>Desulfolithobacter</taxon>
    </lineage>
</organism>
<dbReference type="SUPFAM" id="SSF102712">
    <property type="entry name" value="JAB1/MPN domain"/>
    <property type="match status" value="1"/>
</dbReference>
<dbReference type="GO" id="GO:0006508">
    <property type="term" value="P:proteolysis"/>
    <property type="evidence" value="ECO:0007669"/>
    <property type="project" value="UniProtKB-KW"/>
</dbReference>
<evidence type="ECO:0000259" key="6">
    <source>
        <dbReference type="PROSITE" id="PS50249"/>
    </source>
</evidence>
<dbReference type="InterPro" id="IPR037518">
    <property type="entry name" value="MPN"/>
</dbReference>
<dbReference type="AlphaFoldDB" id="A0A915U0N0"/>
<sequence>MAEAKRISSYRLRRGAEITTPDIAKAVIQQKLGSYQYEMFACLFLDTKHRVLAFTEMFRGSVNQATVHPREVVKEALRLNASAVILAHNHPSGDSTPSQSDIELTRKLKEILGVIDVRVLDHLVIGDDVAAFSELGLLQ</sequence>
<dbReference type="InterPro" id="IPR001405">
    <property type="entry name" value="UPF0758"/>
</dbReference>
<dbReference type="PANTHER" id="PTHR30471">
    <property type="entry name" value="DNA REPAIR PROTEIN RADC"/>
    <property type="match status" value="1"/>
</dbReference>